<dbReference type="Pfam" id="PF16504">
    <property type="entry name" value="SP24"/>
    <property type="match status" value="1"/>
</dbReference>
<evidence type="ECO:0000313" key="2">
    <source>
        <dbReference type="EMBL" id="QHA33794.1"/>
    </source>
</evidence>
<keyword evidence="1" id="KW-0472">Membrane</keyword>
<dbReference type="InterPro" id="IPR032441">
    <property type="entry name" value="SP24"/>
</dbReference>
<organism evidence="2">
    <name type="scientific">Atrato Virga-like virus 7</name>
    <dbReference type="NCBI Taxonomy" id="2689346"/>
    <lineage>
        <taxon>Viruses</taxon>
        <taxon>Riboviria</taxon>
        <taxon>Orthornavirae</taxon>
        <taxon>Kitrinoviricota</taxon>
        <taxon>Alsuviricetes</taxon>
        <taxon>Martellivirales</taxon>
        <taxon>Virgaviridae</taxon>
    </lineage>
</organism>
<name>A0A6B9KGE0_9VIRU</name>
<keyword evidence="1" id="KW-1133">Transmembrane helix</keyword>
<proteinExistence type="predicted"/>
<feature type="transmembrane region" description="Helical" evidence="1">
    <location>
        <begin position="119"/>
        <end position="151"/>
    </location>
</feature>
<protein>
    <submittedName>
        <fullName evidence="2">Uncharacterized protein</fullName>
    </submittedName>
</protein>
<accession>A0A6B9KGE0</accession>
<reference evidence="2" key="1">
    <citation type="submission" date="2019-11" db="EMBL/GenBank/DDBJ databases">
        <authorList>
            <person name="Nitsche A."/>
            <person name="Hankeln T."/>
            <person name="Acosta O."/>
            <person name="Velez I.D."/>
            <person name="Schiemann D.J."/>
        </authorList>
    </citation>
    <scope>NUCLEOTIDE SEQUENCE</scope>
    <source>
        <strain evidence="2">Psal 1766-2</strain>
        <strain evidence="3">Psal 1772-3</strain>
    </source>
</reference>
<feature type="transmembrane region" description="Helical" evidence="1">
    <location>
        <begin position="158"/>
        <end position="178"/>
    </location>
</feature>
<dbReference type="EMBL" id="MN661129">
    <property type="protein sequence ID" value="QHA33794.1"/>
    <property type="molecule type" value="Genomic_RNA"/>
</dbReference>
<feature type="transmembrane region" description="Helical" evidence="1">
    <location>
        <begin position="20"/>
        <end position="49"/>
    </location>
</feature>
<evidence type="ECO:0000313" key="3">
    <source>
        <dbReference type="EMBL" id="QHA33798.1"/>
    </source>
</evidence>
<dbReference type="EMBL" id="MN661130">
    <property type="protein sequence ID" value="QHA33798.1"/>
    <property type="molecule type" value="Genomic_RNA"/>
</dbReference>
<evidence type="ECO:0000256" key="1">
    <source>
        <dbReference type="SAM" id="Phobius"/>
    </source>
</evidence>
<sequence length="195" mass="21773">MVSSATRRSRGRANIAQRSFLDTVWLSILKCAAHPVTFCVVVFLVLFVISEVVVTEGPFEYIDTLLKEELKSVKLTNTEKFILTLLEKFFNIIVLQKNKVTATLGYIVPVIVNPSKTKLIIFMTTLIIVIAFPSISVYAHLITALALFFYLNITRIDYRALISFIYVVGITVYLHVVVPAGGVKTNTVGRNGTNK</sequence>
<keyword evidence="1" id="KW-0812">Transmembrane</keyword>